<dbReference type="SUPFAM" id="SSF51445">
    <property type="entry name" value="(Trans)glycosidases"/>
    <property type="match status" value="1"/>
</dbReference>
<name>A0AA96LU26_9BACL</name>
<dbReference type="InterPro" id="IPR051923">
    <property type="entry name" value="Glycosyl_Hydrolase_39"/>
</dbReference>
<dbReference type="InterPro" id="IPR017853">
    <property type="entry name" value="GH"/>
</dbReference>
<evidence type="ECO:0008006" key="3">
    <source>
        <dbReference type="Google" id="ProtNLM"/>
    </source>
</evidence>
<dbReference type="AlphaFoldDB" id="A0AA96LU26"/>
<dbReference type="EMBL" id="CP130319">
    <property type="protein sequence ID" value="WNR46089.1"/>
    <property type="molecule type" value="Genomic_DNA"/>
</dbReference>
<evidence type="ECO:0000313" key="2">
    <source>
        <dbReference type="Proteomes" id="UP001304650"/>
    </source>
</evidence>
<keyword evidence="2" id="KW-1185">Reference proteome</keyword>
<accession>A0AA96LU26</accession>
<dbReference type="Gene3D" id="3.20.20.80">
    <property type="entry name" value="Glycosidases"/>
    <property type="match status" value="1"/>
</dbReference>
<gene>
    <name evidence="1" type="ORF">MJB10_08350</name>
</gene>
<dbReference type="PANTHER" id="PTHR12631:SF10">
    <property type="entry name" value="BETA-XYLOSIDASE-LIKE PROTEIN-RELATED"/>
    <property type="match status" value="1"/>
</dbReference>
<dbReference type="KEGG" id="proo:MJB10_08350"/>
<reference evidence="1" key="1">
    <citation type="submission" date="2022-02" db="EMBL/GenBank/DDBJ databases">
        <title>Paenibacillus sp. MBLB1832 Whole Genome Shotgun Sequencing.</title>
        <authorList>
            <person name="Hwang C.Y."/>
            <person name="Cho E.-S."/>
            <person name="Seo M.-J."/>
        </authorList>
    </citation>
    <scope>NUCLEOTIDE SEQUENCE</scope>
    <source>
        <strain evidence="1">MBLB1832</strain>
    </source>
</reference>
<evidence type="ECO:0000313" key="1">
    <source>
        <dbReference type="EMBL" id="WNR46089.1"/>
    </source>
</evidence>
<dbReference type="RefSeq" id="WP_314803408.1">
    <property type="nucleotide sequence ID" value="NZ_CP130319.1"/>
</dbReference>
<sequence length="492" mass="56325">MTSVRSDRTFYVSPRASDNVDGFHIKKPDLPIDLPYIGCVRSRRTDEIESSNWMLGCETLDRDYADYHQYKEYISALGIKVLRMQGGWAKTEKVQGIYDWTWMDNIIHDAVDRGFMPWLQTGYGNPIYPGGGGENLGAGMPLSQEALAAYENWVVALVTRYKEKVKDWEVWNEPNFSDNLVNTPEITADFNIRTATIIKRIQPDARISALALGHIDVEYVERFFAYLSEKKSIELFHNVTYHDYVYNPDANKLAVYKMRQIVEKFAPGMIMRQGENGAPSVGGTGGALSNYNWCEVTQAKWDIRRMLENLGNDIECSIFGIIDMNYSGNGPIRRKNTKGIVESAFDNQAVRPKIAYYAIQHVTSIFDHTLERLKMLKHTYHIAPSGSRSAYSLNTDRSISVYGYRNKDSQKQLYAMWADDAIPRDEHELNCLEFNVENGNFDEPVYVDMITGGVYEIPAEQWRKQGDVYTFKNIPVYDSPILVVDRTLISMK</sequence>
<organism evidence="1 2">
    <name type="scientific">Paenibacillus roseopurpureus</name>
    <dbReference type="NCBI Taxonomy" id="2918901"/>
    <lineage>
        <taxon>Bacteria</taxon>
        <taxon>Bacillati</taxon>
        <taxon>Bacillota</taxon>
        <taxon>Bacilli</taxon>
        <taxon>Bacillales</taxon>
        <taxon>Paenibacillaceae</taxon>
        <taxon>Paenibacillus</taxon>
    </lineage>
</organism>
<protein>
    <recommendedName>
        <fullName evidence="3">Beta-xylosidase</fullName>
    </recommendedName>
</protein>
<dbReference type="Proteomes" id="UP001304650">
    <property type="component" value="Chromosome"/>
</dbReference>
<dbReference type="PANTHER" id="PTHR12631">
    <property type="entry name" value="ALPHA-L-IDURONIDASE"/>
    <property type="match status" value="1"/>
</dbReference>
<proteinExistence type="predicted"/>
<dbReference type="GO" id="GO:0004553">
    <property type="term" value="F:hydrolase activity, hydrolyzing O-glycosyl compounds"/>
    <property type="evidence" value="ECO:0007669"/>
    <property type="project" value="TreeGrafter"/>
</dbReference>